<dbReference type="GO" id="GO:0008168">
    <property type="term" value="F:methyltransferase activity"/>
    <property type="evidence" value="ECO:0007669"/>
    <property type="project" value="UniProtKB-KW"/>
</dbReference>
<gene>
    <name evidence="3" type="ORF">ER308_02260</name>
</gene>
<keyword evidence="3" id="KW-0489">Methyltransferase</keyword>
<feature type="domain" description="S-adenosylmethionine-dependent methyltransferase Rv2258c-like winged HTH" evidence="2">
    <location>
        <begin position="30"/>
        <end position="97"/>
    </location>
</feature>
<keyword evidence="4" id="KW-1185">Reference proteome</keyword>
<dbReference type="PANTHER" id="PTHR45128:SF2">
    <property type="entry name" value="METHYLTRANSFERASE DOMAIN-CONTAINING PROTEIN"/>
    <property type="match status" value="1"/>
</dbReference>
<evidence type="ECO:0000313" key="4">
    <source>
        <dbReference type="Proteomes" id="UP000291469"/>
    </source>
</evidence>
<dbReference type="Gene3D" id="1.10.10.10">
    <property type="entry name" value="Winged helix-like DNA-binding domain superfamily/Winged helix DNA-binding domain"/>
    <property type="match status" value="1"/>
</dbReference>
<dbReference type="AlphaFoldDB" id="A0A411YBD7"/>
<accession>A0A411YBD7</accession>
<dbReference type="InterPro" id="IPR036390">
    <property type="entry name" value="WH_DNA-bd_sf"/>
</dbReference>
<name>A0A411YBD7_9ACTN</name>
<dbReference type="InterPro" id="IPR036388">
    <property type="entry name" value="WH-like_DNA-bd_sf"/>
</dbReference>
<proteinExistence type="predicted"/>
<evidence type="ECO:0000259" key="1">
    <source>
        <dbReference type="Pfam" id="PF13847"/>
    </source>
</evidence>
<dbReference type="Gene3D" id="3.40.50.150">
    <property type="entry name" value="Vaccinia Virus protein VP39"/>
    <property type="match status" value="1"/>
</dbReference>
<dbReference type="GO" id="GO:0032259">
    <property type="term" value="P:methylation"/>
    <property type="evidence" value="ECO:0007669"/>
    <property type="project" value="UniProtKB-KW"/>
</dbReference>
<reference evidence="3 4" key="1">
    <citation type="submission" date="2019-01" db="EMBL/GenBank/DDBJ databases">
        <title>Egibacter rhizosphaerae EGI 80759T.</title>
        <authorList>
            <person name="Chen D.-D."/>
            <person name="Tian Y."/>
            <person name="Jiao J.-Y."/>
            <person name="Zhang X.-T."/>
            <person name="Zhang Y.-G."/>
            <person name="Zhang Y."/>
            <person name="Xiao M."/>
            <person name="Shu W.-S."/>
            <person name="Li W.-J."/>
        </authorList>
    </citation>
    <scope>NUCLEOTIDE SEQUENCE [LARGE SCALE GENOMIC DNA]</scope>
    <source>
        <strain evidence="3 4">EGI 80759</strain>
    </source>
</reference>
<sequence length="355" mass="37502">MSTNGFDEDRVAQFIGQVIGDLGAGVSGALARIGHRLGLYRAMAGAGPVTPAELAERTGTVERYVREWLANQAAGGYVTYDPAAARYALPAEHALVLADEDSPAYMAGAFDTMAATWAVHGRVERAFQTGEGVGWHEQDPLLFAATECFFAPQYRANLVPVWIPALDGVEARLEAGARVADVGCGHGVTTILLAQAYPNAELVGFDYHEASVEVARKRAVEAGVGDRVEFKVASATDFPGEGYDLVCFFDALHDTGDPVAAAAHTRQGLAGDGTVLLVEPYAADRVEDNLNPLGRVGYGMSTLVCTPGALSQPGGMALGAQAGEAESRCVFEQAGFSRFRRAAETPVHLVFEARP</sequence>
<dbReference type="CDD" id="cd02440">
    <property type="entry name" value="AdoMet_MTases"/>
    <property type="match status" value="1"/>
</dbReference>
<evidence type="ECO:0000259" key="2">
    <source>
        <dbReference type="Pfam" id="PF21320"/>
    </source>
</evidence>
<protein>
    <submittedName>
        <fullName evidence="3">Class I SAM-dependent methyltransferase</fullName>
    </submittedName>
</protein>
<dbReference type="InterPro" id="IPR048711">
    <property type="entry name" value="WHD_Rv2258c"/>
</dbReference>
<dbReference type="OrthoDB" id="9801363at2"/>
<feature type="domain" description="Methyltransferase" evidence="1">
    <location>
        <begin position="174"/>
        <end position="281"/>
    </location>
</feature>
<keyword evidence="3" id="KW-0808">Transferase</keyword>
<dbReference type="InterPro" id="IPR025714">
    <property type="entry name" value="Methyltranfer_dom"/>
</dbReference>
<dbReference type="RefSeq" id="WP_131153504.1">
    <property type="nucleotide sequence ID" value="NZ_CP036402.1"/>
</dbReference>
<dbReference type="Proteomes" id="UP000291469">
    <property type="component" value="Chromosome"/>
</dbReference>
<dbReference type="SUPFAM" id="SSF53335">
    <property type="entry name" value="S-adenosyl-L-methionine-dependent methyltransferases"/>
    <property type="match status" value="1"/>
</dbReference>
<organism evidence="3 4">
    <name type="scientific">Egibacter rhizosphaerae</name>
    <dbReference type="NCBI Taxonomy" id="1670831"/>
    <lineage>
        <taxon>Bacteria</taxon>
        <taxon>Bacillati</taxon>
        <taxon>Actinomycetota</taxon>
        <taxon>Nitriliruptoria</taxon>
        <taxon>Egibacterales</taxon>
        <taxon>Egibacteraceae</taxon>
        <taxon>Egibacter</taxon>
    </lineage>
</organism>
<dbReference type="InterPro" id="IPR029063">
    <property type="entry name" value="SAM-dependent_MTases_sf"/>
</dbReference>
<dbReference type="Pfam" id="PF13847">
    <property type="entry name" value="Methyltransf_31"/>
    <property type="match status" value="1"/>
</dbReference>
<dbReference type="SUPFAM" id="SSF46785">
    <property type="entry name" value="Winged helix' DNA-binding domain"/>
    <property type="match status" value="1"/>
</dbReference>
<dbReference type="InterPro" id="IPR053173">
    <property type="entry name" value="SAM-binding_MTase"/>
</dbReference>
<evidence type="ECO:0000313" key="3">
    <source>
        <dbReference type="EMBL" id="QBI18506.1"/>
    </source>
</evidence>
<dbReference type="KEGG" id="erz:ER308_02260"/>
<dbReference type="PANTHER" id="PTHR45128">
    <property type="entry name" value="METHYLTRANSFERASE TYPE 11"/>
    <property type="match status" value="1"/>
</dbReference>
<dbReference type="EMBL" id="CP036402">
    <property type="protein sequence ID" value="QBI18506.1"/>
    <property type="molecule type" value="Genomic_DNA"/>
</dbReference>
<dbReference type="Pfam" id="PF21320">
    <property type="entry name" value="WHD_Rv2258c"/>
    <property type="match status" value="1"/>
</dbReference>